<feature type="domain" description="EF-hand" evidence="1">
    <location>
        <begin position="61"/>
        <end position="96"/>
    </location>
</feature>
<dbReference type="InterPro" id="IPR002048">
    <property type="entry name" value="EF_hand_dom"/>
</dbReference>
<sequence>MAVDPRKDAQDYIAEKRVDILFQELGTRLVFERPEDPNAFLLSVLEGLKKNRSDKVPSTFFTTEDVMTLFDMFDPTGRGEISAAQYDQALLSMGIESPTVTLPGHATTKVDRATFARCVKEELAALSLT</sequence>
<dbReference type="SUPFAM" id="SSF47391">
    <property type="entry name" value="Dimerization-anchoring domain of cAMP-dependent PK regulatory subunit"/>
    <property type="match status" value="1"/>
</dbReference>
<evidence type="ECO:0000313" key="2">
    <source>
        <dbReference type="EMBL" id="CAD9420476.1"/>
    </source>
</evidence>
<dbReference type="EMBL" id="HBGT01018638">
    <property type="protein sequence ID" value="CAD9420476.1"/>
    <property type="molecule type" value="Transcribed_RNA"/>
</dbReference>
<dbReference type="PANTHER" id="PTHR21847">
    <property type="entry name" value="EF-HAND CALCIUM-BINDING DOMAIN-CONTAINING PROTEIN 10"/>
    <property type="match status" value="1"/>
</dbReference>
<dbReference type="Pfam" id="PF24548">
    <property type="entry name" value="EF_EFCAB10_C"/>
    <property type="match status" value="1"/>
</dbReference>
<dbReference type="InterPro" id="IPR049760">
    <property type="entry name" value="DD_EFCAB10"/>
</dbReference>
<organism evidence="2">
    <name type="scientific">Florenciella parvula</name>
    <dbReference type="NCBI Taxonomy" id="236787"/>
    <lineage>
        <taxon>Eukaryota</taxon>
        <taxon>Sar</taxon>
        <taxon>Stramenopiles</taxon>
        <taxon>Ochrophyta</taxon>
        <taxon>Dictyochophyceae</taxon>
        <taxon>Florenciellales</taxon>
        <taxon>Florenciella</taxon>
    </lineage>
</organism>
<dbReference type="InterPro" id="IPR056587">
    <property type="entry name" value="EF_EFCAB10_C"/>
</dbReference>
<reference evidence="2" key="1">
    <citation type="submission" date="2021-01" db="EMBL/GenBank/DDBJ databases">
        <authorList>
            <person name="Corre E."/>
            <person name="Pelletier E."/>
            <person name="Niang G."/>
            <person name="Scheremetjew M."/>
            <person name="Finn R."/>
            <person name="Kale V."/>
            <person name="Holt S."/>
            <person name="Cochrane G."/>
            <person name="Meng A."/>
            <person name="Brown T."/>
            <person name="Cohen L."/>
        </authorList>
    </citation>
    <scope>NUCLEOTIDE SEQUENCE</scope>
    <source>
        <strain evidence="2">RCC1693</strain>
    </source>
</reference>
<evidence type="ECO:0000259" key="1">
    <source>
        <dbReference type="PROSITE" id="PS50222"/>
    </source>
</evidence>
<accession>A0A7S2CBI3</accession>
<dbReference type="InterPro" id="IPR039879">
    <property type="entry name" value="EFC10"/>
</dbReference>
<dbReference type="GO" id="GO:0005509">
    <property type="term" value="F:calcium ion binding"/>
    <property type="evidence" value="ECO:0007669"/>
    <property type="project" value="InterPro"/>
</dbReference>
<proteinExistence type="predicted"/>
<dbReference type="CDD" id="cd22976">
    <property type="entry name" value="DD_EFCAB10"/>
    <property type="match status" value="1"/>
</dbReference>
<dbReference type="PROSITE" id="PS50222">
    <property type="entry name" value="EF_HAND_2"/>
    <property type="match status" value="1"/>
</dbReference>
<protein>
    <recommendedName>
        <fullName evidence="1">EF-hand domain-containing protein</fullName>
    </recommendedName>
</protein>
<name>A0A7S2CBI3_9STRA</name>
<gene>
    <name evidence="2" type="ORF">FPAR1323_LOCUS9810</name>
</gene>
<dbReference type="AlphaFoldDB" id="A0A7S2CBI3"/>
<dbReference type="PANTHER" id="PTHR21847:SF1">
    <property type="entry name" value="EF-HAND CALCIUM-BINDING DOMAIN-CONTAINING PROTEIN 10"/>
    <property type="match status" value="1"/>
</dbReference>